<reference evidence="2 3" key="1">
    <citation type="submission" date="2016-03" db="EMBL/GenBank/DDBJ databases">
        <authorList>
            <person name="Ploux O."/>
        </authorList>
    </citation>
    <scope>NUCLEOTIDE SEQUENCE [LARGE SCALE GENOMIC DNA]</scope>
    <source>
        <strain evidence="2 3">UAMH 11012</strain>
    </source>
</reference>
<sequence length="272" mass="29979">MATEGVSKSAKQAKEDFAVISNRLAVAFAKRESLIKSWTASSSRPQQPTKTEEELDAEDALLFRNQPQYLGVGAAIPSHFLVSEAERNNKSLRAKFFPTKGLKASKARDAEEKAASAKRALREESSEEEEGRSGLGRAKKLKMTRKAEPEKNAVKEDTESEEESRVTMVKAKKPKTQNAGVVKDSKGTLGDAGQTPSKSAEPTDLPITANEDKLEDGMDTSKCSEPDPEVLDDIGKKREAVRPTDPAELKRLKKREKRRRQKLRAAQKDSNA</sequence>
<dbReference type="EMBL" id="FJOG01000004">
    <property type="protein sequence ID" value="CZR53845.1"/>
    <property type="molecule type" value="Genomic_DNA"/>
</dbReference>
<gene>
    <name evidence="2" type="ORF">PAC_03727</name>
</gene>
<evidence type="ECO:0000313" key="2">
    <source>
        <dbReference type="EMBL" id="CZR53845.1"/>
    </source>
</evidence>
<evidence type="ECO:0000256" key="1">
    <source>
        <dbReference type="SAM" id="MobiDB-lite"/>
    </source>
</evidence>
<proteinExistence type="predicted"/>
<accession>A0A1L7WM75</accession>
<keyword evidence="3" id="KW-1185">Reference proteome</keyword>
<feature type="compositionally biased region" description="Basic and acidic residues" evidence="1">
    <location>
        <begin position="106"/>
        <end position="124"/>
    </location>
</feature>
<dbReference type="Proteomes" id="UP000184330">
    <property type="component" value="Unassembled WGS sequence"/>
</dbReference>
<feature type="region of interest" description="Disordered" evidence="1">
    <location>
        <begin position="92"/>
        <end position="272"/>
    </location>
</feature>
<dbReference type="AlphaFoldDB" id="A0A1L7WM75"/>
<feature type="compositionally biased region" description="Basic and acidic residues" evidence="1">
    <location>
        <begin position="145"/>
        <end position="157"/>
    </location>
</feature>
<name>A0A1L7WM75_9HELO</name>
<evidence type="ECO:0000313" key="3">
    <source>
        <dbReference type="Proteomes" id="UP000184330"/>
    </source>
</evidence>
<feature type="compositionally biased region" description="Polar residues" evidence="1">
    <location>
        <begin position="37"/>
        <end position="49"/>
    </location>
</feature>
<feature type="compositionally biased region" description="Basic and acidic residues" evidence="1">
    <location>
        <begin position="233"/>
        <end position="250"/>
    </location>
</feature>
<feature type="compositionally biased region" description="Basic residues" evidence="1">
    <location>
        <begin position="251"/>
        <end position="265"/>
    </location>
</feature>
<organism evidence="2 3">
    <name type="scientific">Phialocephala subalpina</name>
    <dbReference type="NCBI Taxonomy" id="576137"/>
    <lineage>
        <taxon>Eukaryota</taxon>
        <taxon>Fungi</taxon>
        <taxon>Dikarya</taxon>
        <taxon>Ascomycota</taxon>
        <taxon>Pezizomycotina</taxon>
        <taxon>Leotiomycetes</taxon>
        <taxon>Helotiales</taxon>
        <taxon>Mollisiaceae</taxon>
        <taxon>Phialocephala</taxon>
        <taxon>Phialocephala fortinii species complex</taxon>
    </lineage>
</organism>
<feature type="region of interest" description="Disordered" evidence="1">
    <location>
        <begin position="37"/>
        <end position="58"/>
    </location>
</feature>
<protein>
    <submittedName>
        <fullName evidence="2">Uncharacterized protein</fullName>
    </submittedName>
</protein>
<dbReference type="OrthoDB" id="3438340at2759"/>